<proteinExistence type="predicted"/>
<dbReference type="PATRIC" id="fig|280505.15.peg.862"/>
<gene>
    <name evidence="1" type="ORF">LBBP_00888</name>
</gene>
<dbReference type="EMBL" id="CP012029">
    <property type="protein sequence ID" value="ALO25210.1"/>
    <property type="molecule type" value="Genomic_DNA"/>
</dbReference>
<sequence length="37" mass="4261">MRGETLLILIHKFDFFQEESGTLEDLSTTSIKAVQFD</sequence>
<name>A0A0S2ING5_LEPBO</name>
<dbReference type="AlphaFoldDB" id="A0A0S2ING5"/>
<organism evidence="1">
    <name type="scientific">Leptospira borgpetersenii serovar Ballum</name>
    <dbReference type="NCBI Taxonomy" id="280505"/>
    <lineage>
        <taxon>Bacteria</taxon>
        <taxon>Pseudomonadati</taxon>
        <taxon>Spirochaetota</taxon>
        <taxon>Spirochaetia</taxon>
        <taxon>Leptospirales</taxon>
        <taxon>Leptospiraceae</taxon>
        <taxon>Leptospira</taxon>
    </lineage>
</organism>
<reference evidence="1 2" key="1">
    <citation type="journal article" date="2015" name="PLoS Negl. Trop. Dis.">
        <title>Distribution of Plasmids in Distinct Leptospira Pathogenic Species.</title>
        <authorList>
            <person name="Wang Y."/>
            <person name="Zhuang X."/>
            <person name="Zhong Y."/>
            <person name="Zhang C."/>
            <person name="Zhang Y."/>
            <person name="Zeng L."/>
            <person name="Zhu Y."/>
            <person name="He P."/>
            <person name="Dong K."/>
            <person name="Pal U."/>
            <person name="Guo X."/>
            <person name="Qin J."/>
        </authorList>
    </citation>
    <scope>NUCLEOTIDE SEQUENCE [LARGE SCALE GENOMIC DNA]</scope>
    <source>
        <strain evidence="1 2">56604</strain>
    </source>
</reference>
<dbReference type="Proteomes" id="UP000058857">
    <property type="component" value="Chromosome 1"/>
</dbReference>
<evidence type="ECO:0000313" key="1">
    <source>
        <dbReference type="EMBL" id="ALO25210.1"/>
    </source>
</evidence>
<protein>
    <submittedName>
        <fullName evidence="1">Uncharacterized protein</fullName>
    </submittedName>
</protein>
<accession>A0A0S2ING5</accession>
<evidence type="ECO:0000313" key="2">
    <source>
        <dbReference type="Proteomes" id="UP000058857"/>
    </source>
</evidence>